<keyword evidence="4" id="KW-1185">Reference proteome</keyword>
<proteinExistence type="predicted"/>
<comment type="caution">
    <text evidence="3">The sequence shown here is derived from an EMBL/GenBank/DDBJ whole genome shotgun (WGS) entry which is preliminary data.</text>
</comment>
<gene>
    <name evidence="3" type="ORF">ACED57_05505</name>
</gene>
<feature type="region of interest" description="Disordered" evidence="1">
    <location>
        <begin position="153"/>
        <end position="213"/>
    </location>
</feature>
<keyword evidence="2" id="KW-1133">Transmembrane helix</keyword>
<keyword evidence="2" id="KW-0472">Membrane</keyword>
<keyword evidence="2" id="KW-0812">Transmembrane</keyword>
<evidence type="ECO:0000313" key="3">
    <source>
        <dbReference type="EMBL" id="MEZ8052601.1"/>
    </source>
</evidence>
<protein>
    <submittedName>
        <fullName evidence="3">Magnesium transporter</fullName>
    </submittedName>
</protein>
<evidence type="ECO:0000256" key="2">
    <source>
        <dbReference type="SAM" id="Phobius"/>
    </source>
</evidence>
<evidence type="ECO:0000313" key="4">
    <source>
        <dbReference type="Proteomes" id="UP001569175"/>
    </source>
</evidence>
<feature type="transmembrane region" description="Helical" evidence="2">
    <location>
        <begin position="108"/>
        <end position="133"/>
    </location>
</feature>
<name>A0ABV4KJJ2_9VIBR</name>
<feature type="transmembrane region" description="Helical" evidence="2">
    <location>
        <begin position="12"/>
        <end position="36"/>
    </location>
</feature>
<organism evidence="3 4">
    <name type="scientific">Vibrio atlanticus</name>
    <dbReference type="NCBI Taxonomy" id="693153"/>
    <lineage>
        <taxon>Bacteria</taxon>
        <taxon>Pseudomonadati</taxon>
        <taxon>Pseudomonadota</taxon>
        <taxon>Gammaproteobacteria</taxon>
        <taxon>Vibrionales</taxon>
        <taxon>Vibrionaceae</taxon>
        <taxon>Vibrio</taxon>
    </lineage>
</organism>
<feature type="transmembrane region" description="Helical" evidence="2">
    <location>
        <begin position="68"/>
        <end position="88"/>
    </location>
</feature>
<accession>A0ABV4KJJ2</accession>
<feature type="compositionally biased region" description="Polar residues" evidence="1">
    <location>
        <begin position="168"/>
        <end position="194"/>
    </location>
</feature>
<feature type="compositionally biased region" description="Basic and acidic residues" evidence="1">
    <location>
        <begin position="195"/>
        <end position="213"/>
    </location>
</feature>
<reference evidence="3 4" key="1">
    <citation type="submission" date="2024-06" db="EMBL/GenBank/DDBJ databases">
        <authorList>
            <person name="Steensen K."/>
            <person name="Seneca J."/>
            <person name="Bartlau N."/>
            <person name="Yu A.X."/>
            <person name="Polz M.F."/>
        </authorList>
    </citation>
    <scope>NUCLEOTIDE SEQUENCE [LARGE SCALE GENOMIC DNA]</scope>
    <source>
        <strain evidence="3 4">1F9</strain>
    </source>
</reference>
<dbReference type="EMBL" id="JBGOOL010000011">
    <property type="protein sequence ID" value="MEZ8052601.1"/>
    <property type="molecule type" value="Genomic_DNA"/>
</dbReference>
<dbReference type="Proteomes" id="UP001569175">
    <property type="component" value="Unassembled WGS sequence"/>
</dbReference>
<evidence type="ECO:0000256" key="1">
    <source>
        <dbReference type="SAM" id="MobiDB-lite"/>
    </source>
</evidence>
<dbReference type="RefSeq" id="WP_009847179.1">
    <property type="nucleotide sequence ID" value="NZ_JBGOOL010000011.1"/>
</dbReference>
<sequence>MNFIKIVFQKIWAVAMVLIKFCLFMAVMFAGAWALAPLGTIHSKDIDMSQFNNHPNEMMMNFFQMEYFSGYLFSVTIAVVLAGVYGMWQLHELGVHKAKEHKSAHVQIVFALSLCGLFISKTFWVIALVIALANWKHIGQSLSDVIRRGVQPKQDTTSTETAAVHVSPEQSVTEPSQTQQSPVEPSSEAQPSKEQASEEKAPTKPSPTEKEVA</sequence>